<comment type="caution">
    <text evidence="1">The sequence shown here is derived from an EMBL/GenBank/DDBJ whole genome shotgun (WGS) entry which is preliminary data.</text>
</comment>
<dbReference type="Proteomes" id="UP001227192">
    <property type="component" value="Unassembled WGS sequence"/>
</dbReference>
<name>A0AAI9TPD8_PENTH</name>
<reference evidence="1" key="2">
    <citation type="journal article" date="2016" name="Fungal Biol.">
        <title>Ochratoxin A production by Penicillium thymicola.</title>
        <authorList>
            <person name="Nguyen H.D.T."/>
            <person name="McMullin D.R."/>
            <person name="Ponomareva E."/>
            <person name="Riley R."/>
            <person name="Pomraning K.R."/>
            <person name="Baker S.E."/>
            <person name="Seifert K.A."/>
        </authorList>
    </citation>
    <scope>NUCLEOTIDE SEQUENCE</scope>
    <source>
        <strain evidence="1">DAOM 180753</strain>
    </source>
</reference>
<sequence>MGESTCWNGICSHAVEFGSMVHTCARLHGYEADNENIKLLRLRSFTIGKPIPDEELTGDDAQEKIATWVGVMEPFVSPFPIY</sequence>
<organism evidence="1 2">
    <name type="scientific">Penicillium thymicola</name>
    <dbReference type="NCBI Taxonomy" id="293382"/>
    <lineage>
        <taxon>Eukaryota</taxon>
        <taxon>Fungi</taxon>
        <taxon>Dikarya</taxon>
        <taxon>Ascomycota</taxon>
        <taxon>Pezizomycotina</taxon>
        <taxon>Eurotiomycetes</taxon>
        <taxon>Eurotiomycetidae</taxon>
        <taxon>Eurotiales</taxon>
        <taxon>Aspergillaceae</taxon>
        <taxon>Penicillium</taxon>
    </lineage>
</organism>
<reference evidence="1" key="1">
    <citation type="submission" date="2015-06" db="EMBL/GenBank/DDBJ databases">
        <authorList>
            <person name="Nguyen H."/>
        </authorList>
    </citation>
    <scope>NUCLEOTIDE SEQUENCE</scope>
    <source>
        <strain evidence="1">DAOM 180753</strain>
    </source>
</reference>
<evidence type="ECO:0000313" key="1">
    <source>
        <dbReference type="EMBL" id="KAJ9491012.1"/>
    </source>
</evidence>
<protein>
    <submittedName>
        <fullName evidence="1">Uncharacterized protein</fullName>
    </submittedName>
</protein>
<dbReference type="PANTHER" id="PTHR36452:SF1">
    <property type="entry name" value="DUF2461 DOMAIN-CONTAINING PROTEIN"/>
    <property type="match status" value="1"/>
</dbReference>
<dbReference type="PANTHER" id="PTHR36452">
    <property type="entry name" value="CHROMOSOME 12, WHOLE GENOME SHOTGUN SEQUENCE"/>
    <property type="match status" value="1"/>
</dbReference>
<dbReference type="AlphaFoldDB" id="A0AAI9TPD8"/>
<dbReference type="EMBL" id="LACB01000042">
    <property type="protein sequence ID" value="KAJ9491012.1"/>
    <property type="molecule type" value="Genomic_DNA"/>
</dbReference>
<evidence type="ECO:0000313" key="2">
    <source>
        <dbReference type="Proteomes" id="UP001227192"/>
    </source>
</evidence>
<gene>
    <name evidence="1" type="ORF">VN97_g2228</name>
</gene>
<keyword evidence="2" id="KW-1185">Reference proteome</keyword>
<proteinExistence type="predicted"/>
<dbReference type="InterPro" id="IPR012808">
    <property type="entry name" value="CHP02453"/>
</dbReference>
<accession>A0AAI9TPD8</accession>
<dbReference type="Pfam" id="PF09365">
    <property type="entry name" value="DUF2461"/>
    <property type="match status" value="1"/>
</dbReference>